<dbReference type="Proteomes" id="UP000050836">
    <property type="component" value="Unassembled WGS sequence"/>
</dbReference>
<feature type="region of interest" description="Disordered" evidence="1">
    <location>
        <begin position="1"/>
        <end position="29"/>
    </location>
</feature>
<evidence type="ECO:0000256" key="1">
    <source>
        <dbReference type="SAM" id="MobiDB-lite"/>
    </source>
</evidence>
<sequence>MHYASPRAPRGRTRGDWAGKVNATGIDPDAYPQPMQVDCGRVQRCGAGNAAGMGCATCDPAAEQVALEIPKP</sequence>
<dbReference type="EMBL" id="LLXS01000007">
    <property type="protein sequence ID" value="KRG44523.1"/>
    <property type="molecule type" value="Genomic_DNA"/>
</dbReference>
<keyword evidence="3" id="KW-1185">Reference proteome</keyword>
<evidence type="ECO:0000313" key="2">
    <source>
        <dbReference type="EMBL" id="KRG44523.1"/>
    </source>
</evidence>
<dbReference type="AlphaFoldDB" id="A0A0R0AHA0"/>
<reference evidence="2 3" key="1">
    <citation type="submission" date="2015-10" db="EMBL/GenBank/DDBJ databases">
        <title>Genome sequencing and analysis of members of genus Stenotrophomonas.</title>
        <authorList>
            <person name="Patil P.P."/>
            <person name="Midha S."/>
            <person name="Patil P.B."/>
        </authorList>
    </citation>
    <scope>NUCLEOTIDE SEQUENCE [LARGE SCALE GENOMIC DNA]</scope>
    <source>
        <strain evidence="2 3">JCM 9942</strain>
    </source>
</reference>
<accession>A0A0R0AHA0</accession>
<dbReference type="RefSeq" id="WP_057505700.1">
    <property type="nucleotide sequence ID" value="NZ_LLXS01000007.1"/>
</dbReference>
<comment type="caution">
    <text evidence="2">The sequence shown here is derived from an EMBL/GenBank/DDBJ whole genome shotgun (WGS) entry which is preliminary data.</text>
</comment>
<evidence type="ECO:0000313" key="3">
    <source>
        <dbReference type="Proteomes" id="UP000050836"/>
    </source>
</evidence>
<protein>
    <submittedName>
        <fullName evidence="2">Uncharacterized protein</fullName>
    </submittedName>
</protein>
<name>A0A0R0AHA0_9GAMM</name>
<proteinExistence type="predicted"/>
<gene>
    <name evidence="2" type="ORF">ARC78_05085</name>
</gene>
<organism evidence="2 3">
    <name type="scientific">Stenotrophomonas pictorum JCM 9942</name>
    <dbReference type="NCBI Taxonomy" id="1236960"/>
    <lineage>
        <taxon>Bacteria</taxon>
        <taxon>Pseudomonadati</taxon>
        <taxon>Pseudomonadota</taxon>
        <taxon>Gammaproteobacteria</taxon>
        <taxon>Lysobacterales</taxon>
        <taxon>Lysobacteraceae</taxon>
        <taxon>Stenotrophomonas</taxon>
    </lineage>
</organism>